<gene>
    <name evidence="2" type="ORF">F511_20385</name>
</gene>
<protein>
    <submittedName>
        <fullName evidence="2">Uncharacterized protein</fullName>
    </submittedName>
</protein>
<name>A0A2Z7AMF6_9LAMI</name>
<accession>A0A2Z7AMF6</accession>
<evidence type="ECO:0000313" key="2">
    <source>
        <dbReference type="EMBL" id="KZV22984.1"/>
    </source>
</evidence>
<evidence type="ECO:0000256" key="1">
    <source>
        <dbReference type="SAM" id="MobiDB-lite"/>
    </source>
</evidence>
<evidence type="ECO:0000313" key="3">
    <source>
        <dbReference type="Proteomes" id="UP000250235"/>
    </source>
</evidence>
<dbReference type="EMBL" id="KV013978">
    <property type="protein sequence ID" value="KZV22984.1"/>
    <property type="molecule type" value="Genomic_DNA"/>
</dbReference>
<feature type="region of interest" description="Disordered" evidence="1">
    <location>
        <begin position="1"/>
        <end position="36"/>
    </location>
</feature>
<organism evidence="2 3">
    <name type="scientific">Dorcoceras hygrometricum</name>
    <dbReference type="NCBI Taxonomy" id="472368"/>
    <lineage>
        <taxon>Eukaryota</taxon>
        <taxon>Viridiplantae</taxon>
        <taxon>Streptophyta</taxon>
        <taxon>Embryophyta</taxon>
        <taxon>Tracheophyta</taxon>
        <taxon>Spermatophyta</taxon>
        <taxon>Magnoliopsida</taxon>
        <taxon>eudicotyledons</taxon>
        <taxon>Gunneridae</taxon>
        <taxon>Pentapetalae</taxon>
        <taxon>asterids</taxon>
        <taxon>lamiids</taxon>
        <taxon>Lamiales</taxon>
        <taxon>Gesneriaceae</taxon>
        <taxon>Didymocarpoideae</taxon>
        <taxon>Trichosporeae</taxon>
        <taxon>Loxocarpinae</taxon>
        <taxon>Dorcoceras</taxon>
    </lineage>
</organism>
<dbReference type="Proteomes" id="UP000250235">
    <property type="component" value="Unassembled WGS sequence"/>
</dbReference>
<keyword evidence="3" id="KW-1185">Reference proteome</keyword>
<reference evidence="2 3" key="1">
    <citation type="journal article" date="2015" name="Proc. Natl. Acad. Sci. U.S.A.">
        <title>The resurrection genome of Boea hygrometrica: A blueprint for survival of dehydration.</title>
        <authorList>
            <person name="Xiao L."/>
            <person name="Yang G."/>
            <person name="Zhang L."/>
            <person name="Yang X."/>
            <person name="Zhao S."/>
            <person name="Ji Z."/>
            <person name="Zhou Q."/>
            <person name="Hu M."/>
            <person name="Wang Y."/>
            <person name="Chen M."/>
            <person name="Xu Y."/>
            <person name="Jin H."/>
            <person name="Xiao X."/>
            <person name="Hu G."/>
            <person name="Bao F."/>
            <person name="Hu Y."/>
            <person name="Wan P."/>
            <person name="Li L."/>
            <person name="Deng X."/>
            <person name="Kuang T."/>
            <person name="Xiang C."/>
            <person name="Zhu J.K."/>
            <person name="Oliver M.J."/>
            <person name="He Y."/>
        </authorList>
    </citation>
    <scope>NUCLEOTIDE SEQUENCE [LARGE SCALE GENOMIC DNA]</scope>
    <source>
        <strain evidence="3">cv. XS01</strain>
    </source>
</reference>
<sequence length="69" mass="7689">MAGNNTPTESQNFSSNNSLSSEKENENEEEVPIDSLSRKFKSLFLSPRGINFGNPTCRAIQGSWEHESL</sequence>
<dbReference type="AlphaFoldDB" id="A0A2Z7AMF6"/>
<feature type="compositionally biased region" description="Low complexity" evidence="1">
    <location>
        <begin position="9"/>
        <end position="20"/>
    </location>
</feature>
<proteinExistence type="predicted"/>